<evidence type="ECO:0000256" key="1">
    <source>
        <dbReference type="SAM" id="MobiDB-lite"/>
    </source>
</evidence>
<dbReference type="AlphaFoldDB" id="A0A6N1WXJ2"/>
<organism evidence="3 4">
    <name type="scientific">Comamonas antarctica</name>
    <dbReference type="NCBI Taxonomy" id="2743470"/>
    <lineage>
        <taxon>Bacteria</taxon>
        <taxon>Pseudomonadati</taxon>
        <taxon>Pseudomonadota</taxon>
        <taxon>Betaproteobacteria</taxon>
        <taxon>Burkholderiales</taxon>
        <taxon>Comamonadaceae</taxon>
        <taxon>Comamonas</taxon>
    </lineage>
</organism>
<name>A0A6N1WXJ2_9BURK</name>
<dbReference type="Proteomes" id="UP000509579">
    <property type="component" value="Chromosome"/>
</dbReference>
<evidence type="ECO:0000256" key="2">
    <source>
        <dbReference type="SAM" id="SignalP"/>
    </source>
</evidence>
<reference evidence="3 4" key="1">
    <citation type="submission" date="2020-06" db="EMBL/GenBank/DDBJ databases">
        <title>Acidovorax antarctica sp. nov., isolated from Corinth ice sheet soil, Antarctic Fields Peninsula.</title>
        <authorList>
            <person name="Xu Q."/>
            <person name="Peng F."/>
        </authorList>
    </citation>
    <scope>NUCLEOTIDE SEQUENCE [LARGE SCALE GENOMIC DNA]</scope>
    <source>
        <strain evidence="3 4">16-35-5</strain>
    </source>
</reference>
<feature type="region of interest" description="Disordered" evidence="1">
    <location>
        <begin position="93"/>
        <end position="123"/>
    </location>
</feature>
<evidence type="ECO:0008006" key="5">
    <source>
        <dbReference type="Google" id="ProtNLM"/>
    </source>
</evidence>
<protein>
    <recommendedName>
        <fullName evidence="5">DUF4148 domain-containing protein</fullName>
    </recommendedName>
</protein>
<keyword evidence="2" id="KW-0732">Signal</keyword>
<dbReference type="EMBL" id="CP054840">
    <property type="protein sequence ID" value="QKV51934.1"/>
    <property type="molecule type" value="Genomic_DNA"/>
</dbReference>
<dbReference type="KEGG" id="aant:HUK68_02925"/>
<proteinExistence type="predicted"/>
<keyword evidence="4" id="KW-1185">Reference proteome</keyword>
<gene>
    <name evidence="3" type="ORF">HUK68_02925</name>
</gene>
<accession>A0A6N1WXJ2</accession>
<sequence>MKVRNALIIVGLATVATASFAGSAYHASPVQEQGAVFTPDHLGNTVSRESVRNAVLVAQQDGSLQWISRGYPATYPLVKAPALSKTREQVRQELEYSRKNPVTADGMRDMGGEAGWVNARQLP</sequence>
<feature type="signal peptide" evidence="2">
    <location>
        <begin position="1"/>
        <end position="21"/>
    </location>
</feature>
<evidence type="ECO:0000313" key="3">
    <source>
        <dbReference type="EMBL" id="QKV51934.1"/>
    </source>
</evidence>
<feature type="chain" id="PRO_5026982298" description="DUF4148 domain-containing protein" evidence="2">
    <location>
        <begin position="22"/>
        <end position="123"/>
    </location>
</feature>
<dbReference type="RefSeq" id="WP_087748137.1">
    <property type="nucleotide sequence ID" value="NZ_CP054840.1"/>
</dbReference>
<evidence type="ECO:0000313" key="4">
    <source>
        <dbReference type="Proteomes" id="UP000509579"/>
    </source>
</evidence>